<protein>
    <submittedName>
        <fullName evidence="1">Uncharacterized protein</fullName>
    </submittedName>
</protein>
<accession>A0A239NCZ7</accession>
<name>A0A239NCZ7_9PSED</name>
<organism evidence="1 4">
    <name type="scientific">Pseudomonas delhiensis</name>
    <dbReference type="NCBI Taxonomy" id="366289"/>
    <lineage>
        <taxon>Bacteria</taxon>
        <taxon>Pseudomonadati</taxon>
        <taxon>Pseudomonadota</taxon>
        <taxon>Gammaproteobacteria</taxon>
        <taxon>Pseudomonadales</taxon>
        <taxon>Pseudomonadaceae</taxon>
        <taxon>Pseudomonas</taxon>
    </lineage>
</organism>
<evidence type="ECO:0000313" key="4">
    <source>
        <dbReference type="Proteomes" id="UP000199693"/>
    </source>
</evidence>
<proteinExistence type="predicted"/>
<dbReference type="RefSeq" id="WP_089394522.1">
    <property type="nucleotide sequence ID" value="NZ_FNEC01000047.1"/>
</dbReference>
<dbReference type="Proteomes" id="UP000198309">
    <property type="component" value="Unassembled WGS sequence"/>
</dbReference>
<dbReference type="EMBL" id="FNEC01000047">
    <property type="protein sequence ID" value="SDK68056.1"/>
    <property type="molecule type" value="Genomic_DNA"/>
</dbReference>
<sequence>MNASVKIQRLNAIPTTLKETYPKAQKNRLRFKKPQKRGGDFFTLPFVGKDHGQFSYWDVPLTTDFLVGTYLGSALAGIYLNYIQRSENVIKHCLLGDIAEAWAEKSRSCTQSELEGLRGQIKGFIGKVNPCQIETSWPGAAEANAPRSDGQWLAEANRWLALGSDDALLALVKASEKPAKE</sequence>
<evidence type="ECO:0000313" key="1">
    <source>
        <dbReference type="EMBL" id="SDK68056.1"/>
    </source>
</evidence>
<keyword evidence="3" id="KW-1185">Reference proteome</keyword>
<dbReference type="Proteomes" id="UP000199693">
    <property type="component" value="Unassembled WGS sequence"/>
</dbReference>
<evidence type="ECO:0000313" key="3">
    <source>
        <dbReference type="Proteomes" id="UP000198309"/>
    </source>
</evidence>
<reference evidence="2 3" key="2">
    <citation type="submission" date="2017-06" db="EMBL/GenBank/DDBJ databases">
        <authorList>
            <person name="Varghese N."/>
            <person name="Submissions S."/>
        </authorList>
    </citation>
    <scope>NUCLEOTIDE SEQUENCE [LARGE SCALE GENOMIC DNA]</scope>
    <source>
        <strain evidence="2 3">RLD-1</strain>
    </source>
</reference>
<dbReference type="AlphaFoldDB" id="A0A239NCZ7"/>
<evidence type="ECO:0000313" key="2">
    <source>
        <dbReference type="EMBL" id="SNT52630.1"/>
    </source>
</evidence>
<dbReference type="EMBL" id="FZPC01000042">
    <property type="protein sequence ID" value="SNT52630.1"/>
    <property type="molecule type" value="Genomic_DNA"/>
</dbReference>
<reference evidence="1 4" key="1">
    <citation type="submission" date="2016-10" db="EMBL/GenBank/DDBJ databases">
        <authorList>
            <person name="de Groot N.N."/>
        </authorList>
    </citation>
    <scope>NUCLEOTIDE SEQUENCE [LARGE SCALE GENOMIC DNA]</scope>
    <source>
        <strain evidence="1 4">CCM 7361</strain>
    </source>
</reference>
<gene>
    <name evidence="1" type="ORF">SAMN05216189_104716</name>
    <name evidence="2" type="ORF">SAMN06295949_14216</name>
</gene>